<keyword evidence="2" id="KW-1185">Reference proteome</keyword>
<dbReference type="Proteomes" id="UP000798662">
    <property type="component" value="Chromosome 3"/>
</dbReference>
<reference evidence="1" key="1">
    <citation type="submission" date="2019-11" db="EMBL/GenBank/DDBJ databases">
        <title>Nori genome reveals adaptations in red seaweeds to the harsh intertidal environment.</title>
        <authorList>
            <person name="Wang D."/>
            <person name="Mao Y."/>
        </authorList>
    </citation>
    <scope>NUCLEOTIDE SEQUENCE</scope>
    <source>
        <tissue evidence="1">Gametophyte</tissue>
    </source>
</reference>
<proteinExistence type="predicted"/>
<sequence length="630" mass="60710">MASSPAATPPLAATALVNDGAAVAAEEASPPPTTDMAAAGDADTPRALDLPPDGGYRLRSLVAPRLSGALFRAFAWLTDSRLGAPIRARLLTQSGFMGLRANGAYDHLPRTPQPLHPPPADGRRPRPRRGGVAAGGGDDGGGGGDAACVDGVSFAPSLAAVDAGVAPLLEAVVVSAAAAAAATASSPAASPAGGLPGDGGGPPPPPSPPRGALRTGGLPVGVAELAAAYRSGTTTPTAVPTAAAAAVAALAAAGAIPIAKTQMDELGVGVRSVSAHHGQVVNPAAPAHVAGGSSGGSAAAVAAGIVPFALAVDGGGSVRIPAAAVGAVGLKATFAAVSVAGLSLGVPGADGAVTHVGVIGGTAADAAAAAAVLLAGAPGEPLAAPGWSPPPPDVASLGVPLRLAGLRVGVYRPWFDDCEPSVGGPCRDALAAFAAAGAAVVDVTVPYLDDVRVAHAAKIASDIRAGLVAAGVYAAGAAGWMGPDAQAKMAMAADFTPADIARGEHIRTAAMAAATATYRHVDVVLTPATGCLPPAVPADTATGGLDVEADSTLMRYTLWANWTGLPAVVFPVATAAGGVPVALQAVGPPWSEALLLRLAAAVEGGALAPGGDGGGGRPPPMLDYALQKYL</sequence>
<organism evidence="1 2">
    <name type="scientific">Pyropia yezoensis</name>
    <name type="common">Susabi-nori</name>
    <name type="synonym">Porphyra yezoensis</name>
    <dbReference type="NCBI Taxonomy" id="2788"/>
    <lineage>
        <taxon>Eukaryota</taxon>
        <taxon>Rhodophyta</taxon>
        <taxon>Bangiophyceae</taxon>
        <taxon>Bangiales</taxon>
        <taxon>Bangiaceae</taxon>
        <taxon>Pyropia</taxon>
    </lineage>
</organism>
<evidence type="ECO:0000313" key="2">
    <source>
        <dbReference type="Proteomes" id="UP000798662"/>
    </source>
</evidence>
<evidence type="ECO:0000313" key="1">
    <source>
        <dbReference type="EMBL" id="KAK1867313.1"/>
    </source>
</evidence>
<dbReference type="EMBL" id="CM020620">
    <property type="protein sequence ID" value="KAK1867313.1"/>
    <property type="molecule type" value="Genomic_DNA"/>
</dbReference>
<gene>
    <name evidence="1" type="ORF">I4F81_009820</name>
</gene>
<protein>
    <submittedName>
        <fullName evidence="1">Uncharacterized protein</fullName>
    </submittedName>
</protein>
<comment type="caution">
    <text evidence="1">The sequence shown here is derived from an EMBL/GenBank/DDBJ whole genome shotgun (WGS) entry which is preliminary data.</text>
</comment>
<name>A0ACC3CBU8_PYRYE</name>
<accession>A0ACC3CBU8</accession>